<gene>
    <name evidence="6" type="primary">CALM3</name>
</gene>
<protein>
    <submittedName>
        <fullName evidence="6">Calmodulin-related protein</fullName>
    </submittedName>
</protein>
<evidence type="ECO:0000256" key="2">
    <source>
        <dbReference type="ARBA" id="ARBA00022737"/>
    </source>
</evidence>
<name>C1C337_CALCM</name>
<evidence type="ECO:0000256" key="1">
    <source>
        <dbReference type="ARBA" id="ARBA00022723"/>
    </source>
</evidence>
<dbReference type="EMBL" id="BT081266">
    <property type="protein sequence ID" value="ACO15690.1"/>
    <property type="molecule type" value="mRNA"/>
</dbReference>
<keyword evidence="2" id="KW-0677">Repeat</keyword>
<proteinExistence type="evidence at transcript level"/>
<reference evidence="6" key="1">
    <citation type="submission" date="2009-03" db="EMBL/GenBank/DDBJ databases">
        <title>Caligus clemensi ESTs and full-length cDNAs.</title>
        <authorList>
            <person name="Yasuike M."/>
            <person name="von Schalburg K."/>
            <person name="Cooper G."/>
            <person name="Leong J."/>
            <person name="Jones S.R.M."/>
            <person name="Koop B.F."/>
        </authorList>
    </citation>
    <scope>NUCLEOTIDE SEQUENCE</scope>
    <source>
        <tissue evidence="6">Whole</tissue>
    </source>
</reference>
<dbReference type="CDD" id="cd00051">
    <property type="entry name" value="EFh"/>
    <property type="match status" value="2"/>
</dbReference>
<keyword evidence="3" id="KW-0106">Calcium</keyword>
<feature type="domain" description="EF-hand" evidence="5">
    <location>
        <begin position="158"/>
        <end position="193"/>
    </location>
</feature>
<dbReference type="InterPro" id="IPR018247">
    <property type="entry name" value="EF_Hand_1_Ca_BS"/>
</dbReference>
<dbReference type="Gene3D" id="1.10.238.10">
    <property type="entry name" value="EF-hand"/>
    <property type="match status" value="2"/>
</dbReference>
<dbReference type="Pfam" id="PF13499">
    <property type="entry name" value="EF-hand_7"/>
    <property type="match status" value="2"/>
</dbReference>
<dbReference type="InterPro" id="IPR011992">
    <property type="entry name" value="EF-hand-dom_pair"/>
</dbReference>
<dbReference type="GO" id="GO:0043226">
    <property type="term" value="C:organelle"/>
    <property type="evidence" value="ECO:0007669"/>
    <property type="project" value="UniProtKB-ARBA"/>
</dbReference>
<dbReference type="PROSITE" id="PS50222">
    <property type="entry name" value="EF_HAND_2"/>
    <property type="match status" value="3"/>
</dbReference>
<keyword evidence="1" id="KW-0479">Metal-binding</keyword>
<evidence type="ECO:0000256" key="3">
    <source>
        <dbReference type="ARBA" id="ARBA00022837"/>
    </source>
</evidence>
<dbReference type="SMART" id="SM00054">
    <property type="entry name" value="EFh"/>
    <property type="match status" value="4"/>
</dbReference>
<dbReference type="InterPro" id="IPR039647">
    <property type="entry name" value="EF_hand_pair_protein_CML-like"/>
</dbReference>
<evidence type="ECO:0000313" key="6">
    <source>
        <dbReference type="EMBL" id="ACO15690.1"/>
    </source>
</evidence>
<feature type="domain" description="EF-hand" evidence="5">
    <location>
        <begin position="26"/>
        <end position="61"/>
    </location>
</feature>
<dbReference type="InterPro" id="IPR002048">
    <property type="entry name" value="EF_hand_dom"/>
</dbReference>
<dbReference type="PROSITE" id="PS00018">
    <property type="entry name" value="EF_HAND_1"/>
    <property type="match status" value="2"/>
</dbReference>
<evidence type="ECO:0000256" key="4">
    <source>
        <dbReference type="SAM" id="MobiDB-lite"/>
    </source>
</evidence>
<organism evidence="6">
    <name type="scientific">Caligus clemensi</name>
    <name type="common">Sea louse</name>
    <dbReference type="NCBI Taxonomy" id="344056"/>
    <lineage>
        <taxon>Eukaryota</taxon>
        <taxon>Metazoa</taxon>
        <taxon>Ecdysozoa</taxon>
        <taxon>Arthropoda</taxon>
        <taxon>Crustacea</taxon>
        <taxon>Multicrustacea</taxon>
        <taxon>Hexanauplia</taxon>
        <taxon>Copepoda</taxon>
        <taxon>Siphonostomatoida</taxon>
        <taxon>Caligidae</taxon>
        <taxon>Caligus</taxon>
    </lineage>
</organism>
<dbReference type="AlphaFoldDB" id="C1C337"/>
<feature type="domain" description="EF-hand" evidence="5">
    <location>
        <begin position="62"/>
        <end position="97"/>
    </location>
</feature>
<feature type="region of interest" description="Disordered" evidence="4">
    <location>
        <begin position="94"/>
        <end position="123"/>
    </location>
</feature>
<accession>C1C337</accession>
<dbReference type="FunFam" id="1.10.238.10:FF:000178">
    <property type="entry name" value="Calmodulin-2 A"/>
    <property type="match status" value="1"/>
</dbReference>
<sequence length="198" mass="22311">MALHAARAIRQRHKLLLDEDETLSTEQIKVLEEAFEAADKNGDGILSADEYAAIFRSHGLVIDREWIDKLIAQNDKDGDGGISFPEFLEMNQRFKSQKTSHSTSNSSTSTNGSSLNLSSLNQSSTSVEERARIAFNAYDRNREGFLTKAKFKKTSKNMTDAQIDAVFEKYDRNGDGRLSFEEFKCLMLSNQRQQNNGT</sequence>
<dbReference type="SUPFAM" id="SSF47473">
    <property type="entry name" value="EF-hand"/>
    <property type="match status" value="1"/>
</dbReference>
<dbReference type="GO" id="GO:0005509">
    <property type="term" value="F:calcium ion binding"/>
    <property type="evidence" value="ECO:0007669"/>
    <property type="project" value="InterPro"/>
</dbReference>
<evidence type="ECO:0000259" key="5">
    <source>
        <dbReference type="PROSITE" id="PS50222"/>
    </source>
</evidence>
<feature type="compositionally biased region" description="Low complexity" evidence="4">
    <location>
        <begin position="99"/>
        <end position="123"/>
    </location>
</feature>
<dbReference type="PANTHER" id="PTHR10891">
    <property type="entry name" value="EF-HAND CALCIUM-BINDING DOMAIN CONTAINING PROTEIN"/>
    <property type="match status" value="1"/>
</dbReference>